<dbReference type="STRING" id="658457.SAMN05216601_11170"/>
<evidence type="ECO:0000313" key="2">
    <source>
        <dbReference type="Proteomes" id="UP000182400"/>
    </source>
</evidence>
<sequence length="196" mass="22045">MGLHISAVSELPLSEERNYYIYVLDYYNWDEPISNTLHSNHSRIANFCSKNNAIMITGLPDSHFYSEVLSWVKINGEGPSRVLPALLITTIHPRYFIEASNSRPSSEISEALIFLKIRDICKTPTDVVDLLEKIFNDISNSKKIKDFTIARKLKAHEGKALVDALILEPSIAGFGVDIKKLVSWGKQKINSAIKKA</sequence>
<dbReference type="RefSeq" id="WP_074940889.1">
    <property type="nucleotide sequence ID" value="NZ_FOWP01000011.1"/>
</dbReference>
<proteinExistence type="predicted"/>
<organism evidence="1 2">
    <name type="scientific">Ectopseudomonas composti</name>
    <dbReference type="NCBI Taxonomy" id="658457"/>
    <lineage>
        <taxon>Bacteria</taxon>
        <taxon>Pseudomonadati</taxon>
        <taxon>Pseudomonadota</taxon>
        <taxon>Gammaproteobacteria</taxon>
        <taxon>Pseudomonadales</taxon>
        <taxon>Pseudomonadaceae</taxon>
        <taxon>Ectopseudomonas</taxon>
    </lineage>
</organism>
<name>A0A1I5Q8X5_9GAMM</name>
<accession>A0A1I5Q8X5</accession>
<dbReference type="Proteomes" id="UP000182400">
    <property type="component" value="Unassembled WGS sequence"/>
</dbReference>
<evidence type="ECO:0000313" key="1">
    <source>
        <dbReference type="EMBL" id="SFP42679.1"/>
    </source>
</evidence>
<dbReference type="AlphaFoldDB" id="A0A1I5Q8X5"/>
<dbReference type="OrthoDB" id="7057365at2"/>
<dbReference type="EMBL" id="FOWP01000011">
    <property type="protein sequence ID" value="SFP42679.1"/>
    <property type="molecule type" value="Genomic_DNA"/>
</dbReference>
<protein>
    <submittedName>
        <fullName evidence="1">Uncharacterized protein</fullName>
    </submittedName>
</protein>
<reference evidence="1 2" key="1">
    <citation type="submission" date="2016-10" db="EMBL/GenBank/DDBJ databases">
        <authorList>
            <person name="de Groot N.N."/>
        </authorList>
    </citation>
    <scope>NUCLEOTIDE SEQUENCE [LARGE SCALE GENOMIC DNA]</scope>
    <source>
        <strain evidence="1 2">CCUG 59231</strain>
    </source>
</reference>
<gene>
    <name evidence="1" type="ORF">SAMN05216601_11170</name>
</gene>